<dbReference type="NCBIfam" id="TIGR01168">
    <property type="entry name" value="YSIRK_signal"/>
    <property type="match status" value="1"/>
</dbReference>
<gene>
    <name evidence="3" type="ORF">EQ811_16410</name>
</gene>
<feature type="domain" description="YSIRK Gram-positive signal peptide" evidence="2">
    <location>
        <begin position="14"/>
        <end position="38"/>
    </location>
</feature>
<protein>
    <submittedName>
        <fullName evidence="3">YSIRK-type signal peptide-containing protein</fullName>
    </submittedName>
</protein>
<reference evidence="3 4" key="1">
    <citation type="journal article" date="2019" name="Sci. Transl. Med.">
        <title>Quorum sensing between bacterial species on the skin protects against epidermal injury in atopic dermatitis.</title>
        <authorList>
            <person name="Williams M.R."/>
        </authorList>
    </citation>
    <scope>NUCLEOTIDE SEQUENCE [LARGE SCALE GENOMIC DNA]</scope>
    <source>
        <strain evidence="3 4">H8</strain>
    </source>
</reference>
<evidence type="ECO:0000256" key="1">
    <source>
        <dbReference type="ARBA" id="ARBA00022729"/>
    </source>
</evidence>
<dbReference type="RefSeq" id="WP_154812453.1">
    <property type="nucleotide sequence ID" value="NZ_SCHC01000728.1"/>
</dbReference>
<dbReference type="EMBL" id="SCHC01000728">
    <property type="protein sequence ID" value="TBW67976.1"/>
    <property type="molecule type" value="Genomic_DNA"/>
</dbReference>
<name>A0A7Z7YRQ0_STACP</name>
<evidence type="ECO:0000259" key="2">
    <source>
        <dbReference type="Pfam" id="PF04650"/>
    </source>
</evidence>
<comment type="caution">
    <text evidence="3">The sequence shown here is derived from an EMBL/GenBank/DDBJ whole genome shotgun (WGS) entry which is preliminary data.</text>
</comment>
<dbReference type="InterPro" id="IPR005877">
    <property type="entry name" value="YSIRK_signal_dom"/>
</dbReference>
<feature type="non-terminal residue" evidence="3">
    <location>
        <position position="64"/>
    </location>
</feature>
<dbReference type="AlphaFoldDB" id="A0A7Z7YRQ0"/>
<organism evidence="3 4">
    <name type="scientific">Staphylococcus capitis</name>
    <dbReference type="NCBI Taxonomy" id="29388"/>
    <lineage>
        <taxon>Bacteria</taxon>
        <taxon>Bacillati</taxon>
        <taxon>Bacillota</taxon>
        <taxon>Bacilli</taxon>
        <taxon>Bacillales</taxon>
        <taxon>Staphylococcaceae</taxon>
        <taxon>Staphylococcus</taxon>
    </lineage>
</organism>
<dbReference type="Proteomes" id="UP000291949">
    <property type="component" value="Unassembled WGS sequence"/>
</dbReference>
<sequence>MKKSSKFSKDFPTRKNHYAIRKFTVGTASIIVGSFLFFGQTQAHAEQAEEFERVTTGTVDTGGQ</sequence>
<proteinExistence type="predicted"/>
<evidence type="ECO:0000313" key="4">
    <source>
        <dbReference type="Proteomes" id="UP000291949"/>
    </source>
</evidence>
<evidence type="ECO:0000313" key="3">
    <source>
        <dbReference type="EMBL" id="TBW67976.1"/>
    </source>
</evidence>
<accession>A0A7Z7YRQ0</accession>
<dbReference type="Pfam" id="PF04650">
    <property type="entry name" value="YSIRK_signal"/>
    <property type="match status" value="1"/>
</dbReference>
<keyword evidence="1" id="KW-0732">Signal</keyword>